<comment type="cofactor">
    <cofactor evidence="1 8">
        <name>heme</name>
        <dbReference type="ChEBI" id="CHEBI:30413"/>
    </cofactor>
</comment>
<dbReference type="PANTHER" id="PTHR24305">
    <property type="entry name" value="CYTOCHROME P450"/>
    <property type="match status" value="1"/>
</dbReference>
<dbReference type="AlphaFoldDB" id="A0A8T8X8M8"/>
<evidence type="ECO:0000256" key="8">
    <source>
        <dbReference type="PIRSR" id="PIRSR602401-1"/>
    </source>
</evidence>
<keyword evidence="11" id="KW-1185">Reference proteome</keyword>
<evidence type="ECO:0000256" key="3">
    <source>
        <dbReference type="ARBA" id="ARBA00022617"/>
    </source>
</evidence>
<dbReference type="EMBL" id="KZ824778">
    <property type="protein sequence ID" value="RAH84375.1"/>
    <property type="molecule type" value="Genomic_DNA"/>
</dbReference>
<dbReference type="GO" id="GO:0020037">
    <property type="term" value="F:heme binding"/>
    <property type="evidence" value="ECO:0007669"/>
    <property type="project" value="InterPro"/>
</dbReference>
<keyword evidence="6 8" id="KW-0408">Iron</keyword>
<keyword evidence="9" id="KW-0812">Transmembrane</keyword>
<feature type="transmembrane region" description="Helical" evidence="9">
    <location>
        <begin position="209"/>
        <end position="231"/>
    </location>
</feature>
<keyword evidence="5" id="KW-0560">Oxidoreductase</keyword>
<evidence type="ECO:0000256" key="6">
    <source>
        <dbReference type="ARBA" id="ARBA00023004"/>
    </source>
</evidence>
<name>A0A8T8X8M8_ASPJA</name>
<gene>
    <name evidence="10" type="ORF">BO86DRAFT_240836</name>
</gene>
<dbReference type="InterPro" id="IPR050121">
    <property type="entry name" value="Cytochrome_P450_monoxygenase"/>
</dbReference>
<dbReference type="InterPro" id="IPR036396">
    <property type="entry name" value="Cyt_P450_sf"/>
</dbReference>
<evidence type="ECO:0000313" key="11">
    <source>
        <dbReference type="Proteomes" id="UP000249497"/>
    </source>
</evidence>
<evidence type="ECO:0000256" key="7">
    <source>
        <dbReference type="ARBA" id="ARBA00023033"/>
    </source>
</evidence>
<dbReference type="GO" id="GO:0005506">
    <property type="term" value="F:iron ion binding"/>
    <property type="evidence" value="ECO:0007669"/>
    <property type="project" value="InterPro"/>
</dbReference>
<dbReference type="PRINTS" id="PR00463">
    <property type="entry name" value="EP450I"/>
</dbReference>
<evidence type="ECO:0000256" key="9">
    <source>
        <dbReference type="SAM" id="Phobius"/>
    </source>
</evidence>
<organism evidence="10 11">
    <name type="scientific">Aspergillus japonicus CBS 114.51</name>
    <dbReference type="NCBI Taxonomy" id="1448312"/>
    <lineage>
        <taxon>Eukaryota</taxon>
        <taxon>Fungi</taxon>
        <taxon>Dikarya</taxon>
        <taxon>Ascomycota</taxon>
        <taxon>Pezizomycotina</taxon>
        <taxon>Eurotiomycetes</taxon>
        <taxon>Eurotiomycetidae</taxon>
        <taxon>Eurotiales</taxon>
        <taxon>Aspergillaceae</taxon>
        <taxon>Aspergillus</taxon>
        <taxon>Aspergillus subgen. Circumdati</taxon>
    </lineage>
</organism>
<dbReference type="Proteomes" id="UP000249497">
    <property type="component" value="Unassembled WGS sequence"/>
</dbReference>
<evidence type="ECO:0000256" key="2">
    <source>
        <dbReference type="ARBA" id="ARBA00010617"/>
    </source>
</evidence>
<keyword evidence="4 8" id="KW-0479">Metal-binding</keyword>
<comment type="similarity">
    <text evidence="2">Belongs to the cytochrome P450 family.</text>
</comment>
<keyword evidence="9" id="KW-0472">Membrane</keyword>
<evidence type="ECO:0000256" key="5">
    <source>
        <dbReference type="ARBA" id="ARBA00023002"/>
    </source>
</evidence>
<keyword evidence="7" id="KW-0503">Monooxygenase</keyword>
<dbReference type="OrthoDB" id="1470350at2759"/>
<dbReference type="GO" id="GO:0004497">
    <property type="term" value="F:monooxygenase activity"/>
    <property type="evidence" value="ECO:0007669"/>
    <property type="project" value="UniProtKB-KW"/>
</dbReference>
<dbReference type="Gene3D" id="1.10.630.10">
    <property type="entry name" value="Cytochrome P450"/>
    <property type="match status" value="1"/>
</dbReference>
<proteinExistence type="inferred from homology"/>
<feature type="binding site" description="axial binding residue" evidence="8">
    <location>
        <position position="434"/>
    </location>
    <ligand>
        <name>heme</name>
        <dbReference type="ChEBI" id="CHEBI:30413"/>
    </ligand>
    <ligandPart>
        <name>Fe</name>
        <dbReference type="ChEBI" id="CHEBI:18248"/>
    </ligandPart>
</feature>
<sequence>MIRSGDGETLTHINIVLTAGVIVLIYSSIISIYNVVFHPLRKIPGPFLNRISKLPWLLSWISGSFHRSLLQLHEEYGPVVRTAPNEVSFISDAAHQQIYSTESIIRDPERFAKFIKGEQEIINYDHEKDHRRFRKAFHQSLNGTPLLAHESVIRENCSIFRTKVEKYVQENDGRVDITKLYSWLAFDIAGDLIWREPFDCLKNMKSHPWLAAIELASIGTYVLLVGISPLLQKTIWPFIPKRVLDYPRAIVQEKSKTNLASKAHETESAFSFAYRRGILSPEEMEANLIVLVTASSETIHSALLAATGFLGRYKACGRKAREEVRAAFTREEDIVHPAVTELPYLNAVMLETFRLCPAQPTSGPRRVVSDSVTIEGEYIPKGTILRTPQYCAGRYSQYFRDPHGFHPERWLNNPLFTSDQLNVVRPFLSGRQSCPGKQVAEMELAHILARMLWAFDWEVEGESWNISTWKSNIVWDKPSVNIKLIPQRRD</sequence>
<dbReference type="SUPFAM" id="SSF48264">
    <property type="entry name" value="Cytochrome P450"/>
    <property type="match status" value="1"/>
</dbReference>
<dbReference type="GO" id="GO:0016705">
    <property type="term" value="F:oxidoreductase activity, acting on paired donors, with incorporation or reduction of molecular oxygen"/>
    <property type="evidence" value="ECO:0007669"/>
    <property type="project" value="InterPro"/>
</dbReference>
<dbReference type="Pfam" id="PF00067">
    <property type="entry name" value="p450"/>
    <property type="match status" value="1"/>
</dbReference>
<protein>
    <submittedName>
        <fullName evidence="10">Cytochrome P450</fullName>
    </submittedName>
</protein>
<evidence type="ECO:0000313" key="10">
    <source>
        <dbReference type="EMBL" id="RAH84375.1"/>
    </source>
</evidence>
<dbReference type="InterPro" id="IPR001128">
    <property type="entry name" value="Cyt_P450"/>
</dbReference>
<dbReference type="InterPro" id="IPR002401">
    <property type="entry name" value="Cyt_P450_E_grp-I"/>
</dbReference>
<dbReference type="PANTHER" id="PTHR24305:SF29">
    <property type="entry name" value="BENZOATE-PARA-HYDROXYLASE"/>
    <property type="match status" value="1"/>
</dbReference>
<dbReference type="GeneID" id="37170788"/>
<accession>A0A8T8X8M8</accession>
<dbReference type="RefSeq" id="XP_025530269.1">
    <property type="nucleotide sequence ID" value="XM_025667096.1"/>
</dbReference>
<feature type="transmembrane region" description="Helical" evidence="9">
    <location>
        <begin position="12"/>
        <end position="36"/>
    </location>
</feature>
<evidence type="ECO:0000256" key="1">
    <source>
        <dbReference type="ARBA" id="ARBA00001971"/>
    </source>
</evidence>
<reference evidence="10 11" key="1">
    <citation type="submission" date="2018-02" db="EMBL/GenBank/DDBJ databases">
        <title>The genomes of Aspergillus section Nigri reveals drivers in fungal speciation.</title>
        <authorList>
            <consortium name="DOE Joint Genome Institute"/>
            <person name="Vesth T.C."/>
            <person name="Nybo J."/>
            <person name="Theobald S."/>
            <person name="Brandl J."/>
            <person name="Frisvad J.C."/>
            <person name="Nielsen K.F."/>
            <person name="Lyhne E.K."/>
            <person name="Kogle M.E."/>
            <person name="Kuo A."/>
            <person name="Riley R."/>
            <person name="Clum A."/>
            <person name="Nolan M."/>
            <person name="Lipzen A."/>
            <person name="Salamov A."/>
            <person name="Henrissat B."/>
            <person name="Wiebenga A."/>
            <person name="De vries R.P."/>
            <person name="Grigoriev I.V."/>
            <person name="Mortensen U.H."/>
            <person name="Andersen M.R."/>
            <person name="Baker S.E."/>
        </authorList>
    </citation>
    <scope>NUCLEOTIDE SEQUENCE [LARGE SCALE GENOMIC DNA]</scope>
    <source>
        <strain evidence="10 11">CBS 114.51</strain>
    </source>
</reference>
<evidence type="ECO:0000256" key="4">
    <source>
        <dbReference type="ARBA" id="ARBA00022723"/>
    </source>
</evidence>
<keyword evidence="3 8" id="KW-0349">Heme</keyword>
<keyword evidence="9" id="KW-1133">Transmembrane helix</keyword>